<name>A0ABN8T2V7_9CNID</name>
<dbReference type="EMBL" id="CALNXI010005647">
    <property type="protein sequence ID" value="CAH3198237.1"/>
    <property type="molecule type" value="Genomic_DNA"/>
</dbReference>
<keyword evidence="3" id="KW-1185">Reference proteome</keyword>
<gene>
    <name evidence="2" type="ORF">PEVE_00035934</name>
</gene>
<organism evidence="2 3">
    <name type="scientific">Porites evermanni</name>
    <dbReference type="NCBI Taxonomy" id="104178"/>
    <lineage>
        <taxon>Eukaryota</taxon>
        <taxon>Metazoa</taxon>
        <taxon>Cnidaria</taxon>
        <taxon>Anthozoa</taxon>
        <taxon>Hexacorallia</taxon>
        <taxon>Scleractinia</taxon>
        <taxon>Fungiina</taxon>
        <taxon>Poritidae</taxon>
        <taxon>Porites</taxon>
    </lineage>
</organism>
<accession>A0ABN8T2V7</accession>
<evidence type="ECO:0000313" key="2">
    <source>
        <dbReference type="EMBL" id="CAH3198237.1"/>
    </source>
</evidence>
<feature type="region of interest" description="Disordered" evidence="1">
    <location>
        <begin position="32"/>
        <end position="90"/>
    </location>
</feature>
<proteinExistence type="predicted"/>
<dbReference type="Proteomes" id="UP001159427">
    <property type="component" value="Unassembled WGS sequence"/>
</dbReference>
<protein>
    <submittedName>
        <fullName evidence="2">Uncharacterized protein</fullName>
    </submittedName>
</protein>
<reference evidence="2 3" key="1">
    <citation type="submission" date="2022-05" db="EMBL/GenBank/DDBJ databases">
        <authorList>
            <consortium name="Genoscope - CEA"/>
            <person name="William W."/>
        </authorList>
    </citation>
    <scope>NUCLEOTIDE SEQUENCE [LARGE SCALE GENOMIC DNA]</scope>
</reference>
<sequence length="121" mass="13791">MQNAEVTKSLNVWKLVWRIGTSGFGQEDIEVTKKKKGARDRKHHSLSMGSEVDDEEGKSAQGDDLEKMVVPKPTAKDKEADSDSDDDAFDNKSVFVSDFDLMIQKKKEMNKTMRRKRKVRA</sequence>
<evidence type="ECO:0000313" key="3">
    <source>
        <dbReference type="Proteomes" id="UP001159427"/>
    </source>
</evidence>
<feature type="compositionally biased region" description="Basic and acidic residues" evidence="1">
    <location>
        <begin position="64"/>
        <end position="81"/>
    </location>
</feature>
<feature type="compositionally biased region" description="Basic residues" evidence="1">
    <location>
        <begin position="33"/>
        <end position="45"/>
    </location>
</feature>
<comment type="caution">
    <text evidence="2">The sequence shown here is derived from an EMBL/GenBank/DDBJ whole genome shotgun (WGS) entry which is preliminary data.</text>
</comment>
<evidence type="ECO:0000256" key="1">
    <source>
        <dbReference type="SAM" id="MobiDB-lite"/>
    </source>
</evidence>